<sequence length="873" mass="97988">MASNSPYSLTHRHTGSRRRSSLRGSEGVPAEVEAAATTSRIAAGSVKDTAPRPMTSGAPQNQSSQHLHKNRWIDEMNTSGPVLVNGPDSETDMFPLNGTEPDGQSHLLATSQPIVRPLIAKRGVLSSVDVLLGKDVLSASAVPSRHYLGLQSGNTAQASGASKKAHRQSQLSIFQQSSTTNLVNSDTTEKDAALISRIHKVLTNLDDPAAAHFDMLGLVIPSMAHNVSGPMLQPGRNKAKEMAELLKRLINILASHSQLVLIFHEVQWMDPLSFELLQDIITGCPHFIVFCFSRPERFYEVEETKRAFMKMKERSGRPTTVHTLLGLTRDETKQMILSTWALCTGTMASNVNPQIVNELYQKTEGSPLYIRSIVYAVKDSGMWRVMEDGVLSANTNFDLERVAVGYDLQSIVIAQFDRLDRSFQLFLKVASVLGQQFYLEDALYFMDGMPVAGEKFNRTQLTHMANLIERMDKHEFLQSGERESDGHLFKFRSAMIRSCIYTMMVQSQRQQLHLNVALYYERIMNPINRQRLLLPLYEHFRETDDHQWYKKLRYLEQVSHYYYEKNSIGNAIKHYRLLLETVLQLQNHLKIKLFDDLILATWNRELGGAFFSQSDLPMAEFHLLQSLKLLNHPFPSTHFNLIYQIRKLMPKLRSQNEKTPSSLRSLQLNWTEHGYLAFTKNVAEPDPEDGDAAPAGRDTASGHATGNSKDTTDRRHDSGSQKSILRPLRGSGLKFRYGGTPSRQESETPHTTSGATDKASANDNARNASGSGSGKKGALFENVDRNDNRFVALYATRMTLLNLAEVYLKTGRAQLHKYAVLAGYRISQNLPNDVITGRFLSMAAAAFWRLDQKRLLAIEFINGADSLQSNTDA</sequence>
<dbReference type="PANTHER" id="PTHR16305:SF28">
    <property type="entry name" value="GUANYLATE CYCLASE DOMAIN-CONTAINING PROTEIN"/>
    <property type="match status" value="1"/>
</dbReference>
<feature type="compositionally biased region" description="Low complexity" evidence="3">
    <location>
        <begin position="758"/>
        <end position="770"/>
    </location>
</feature>
<dbReference type="EMBL" id="ML009974">
    <property type="protein sequence ID" value="RKO96417.1"/>
    <property type="molecule type" value="Genomic_DNA"/>
</dbReference>
<dbReference type="AlphaFoldDB" id="A0A4V1ITA9"/>
<reference evidence="5" key="1">
    <citation type="journal article" date="2018" name="Nat. Microbiol.">
        <title>Leveraging single-cell genomics to expand the fungal tree of life.</title>
        <authorList>
            <person name="Ahrendt S.R."/>
            <person name="Quandt C.A."/>
            <person name="Ciobanu D."/>
            <person name="Clum A."/>
            <person name="Salamov A."/>
            <person name="Andreopoulos B."/>
            <person name="Cheng J.F."/>
            <person name="Woyke T."/>
            <person name="Pelin A."/>
            <person name="Henrissat B."/>
            <person name="Reynolds N.K."/>
            <person name="Benny G.L."/>
            <person name="Smith M.E."/>
            <person name="James T.Y."/>
            <person name="Grigoriev I.V."/>
        </authorList>
    </citation>
    <scope>NUCLEOTIDE SEQUENCE [LARGE SCALE GENOMIC DNA]</scope>
    <source>
        <strain evidence="5">ATCC 52028</strain>
    </source>
</reference>
<evidence type="ECO:0000256" key="2">
    <source>
        <dbReference type="ARBA" id="ARBA00022840"/>
    </source>
</evidence>
<evidence type="ECO:0000256" key="3">
    <source>
        <dbReference type="SAM" id="MobiDB-lite"/>
    </source>
</evidence>
<accession>A0A4V1ITA9</accession>
<evidence type="ECO:0000313" key="4">
    <source>
        <dbReference type="EMBL" id="RKO96417.1"/>
    </source>
</evidence>
<keyword evidence="1" id="KW-0547">Nucleotide-binding</keyword>
<feature type="region of interest" description="Disordered" evidence="3">
    <location>
        <begin position="1"/>
        <end position="67"/>
    </location>
</feature>
<evidence type="ECO:0000256" key="1">
    <source>
        <dbReference type="ARBA" id="ARBA00022741"/>
    </source>
</evidence>
<evidence type="ECO:0000313" key="5">
    <source>
        <dbReference type="Proteomes" id="UP000268535"/>
    </source>
</evidence>
<feature type="compositionally biased region" description="Basic residues" evidence="3">
    <location>
        <begin position="10"/>
        <end position="21"/>
    </location>
</feature>
<proteinExistence type="predicted"/>
<dbReference type="GO" id="GO:0005524">
    <property type="term" value="F:ATP binding"/>
    <property type="evidence" value="ECO:0007669"/>
    <property type="project" value="UniProtKB-KW"/>
</dbReference>
<feature type="region of interest" description="Disordered" evidence="3">
    <location>
        <begin position="682"/>
        <end position="779"/>
    </location>
</feature>
<keyword evidence="2" id="KW-0067">ATP-binding</keyword>
<dbReference type="SUPFAM" id="SSF52540">
    <property type="entry name" value="P-loop containing nucleoside triphosphate hydrolases"/>
    <property type="match status" value="1"/>
</dbReference>
<dbReference type="InterPro" id="IPR027417">
    <property type="entry name" value="P-loop_NTPase"/>
</dbReference>
<dbReference type="PANTHER" id="PTHR16305">
    <property type="entry name" value="TESTICULAR SOLUBLE ADENYLYL CYCLASE"/>
    <property type="match status" value="1"/>
</dbReference>
<dbReference type="Proteomes" id="UP000268535">
    <property type="component" value="Unassembled WGS sequence"/>
</dbReference>
<evidence type="ECO:0008006" key="6">
    <source>
        <dbReference type="Google" id="ProtNLM"/>
    </source>
</evidence>
<name>A0A4V1ITA9_9FUNG</name>
<protein>
    <recommendedName>
        <fullName evidence="6">Orc1-like AAA ATPase domain-containing protein</fullName>
    </recommendedName>
</protein>
<gene>
    <name evidence="4" type="ORF">CAUPRSCDRAFT_11891</name>
</gene>
<organism evidence="4 5">
    <name type="scientific">Caulochytrium protostelioides</name>
    <dbReference type="NCBI Taxonomy" id="1555241"/>
    <lineage>
        <taxon>Eukaryota</taxon>
        <taxon>Fungi</taxon>
        <taxon>Fungi incertae sedis</taxon>
        <taxon>Chytridiomycota</taxon>
        <taxon>Chytridiomycota incertae sedis</taxon>
        <taxon>Chytridiomycetes</taxon>
        <taxon>Caulochytriales</taxon>
        <taxon>Caulochytriaceae</taxon>
        <taxon>Caulochytrium</taxon>
    </lineage>
</organism>
<feature type="non-terminal residue" evidence="4">
    <location>
        <position position="873"/>
    </location>
</feature>
<dbReference type="GO" id="GO:0005737">
    <property type="term" value="C:cytoplasm"/>
    <property type="evidence" value="ECO:0007669"/>
    <property type="project" value="TreeGrafter"/>
</dbReference>
<dbReference type="GO" id="GO:0004016">
    <property type="term" value="F:adenylate cyclase activity"/>
    <property type="evidence" value="ECO:0007669"/>
    <property type="project" value="TreeGrafter"/>
</dbReference>
<feature type="compositionally biased region" description="Basic and acidic residues" evidence="3">
    <location>
        <begin position="710"/>
        <end position="719"/>
    </location>
</feature>